<dbReference type="InterPro" id="IPR021683">
    <property type="entry name" value="DUF3267"/>
</dbReference>
<evidence type="ECO:0000256" key="1">
    <source>
        <dbReference type="SAM" id="Phobius"/>
    </source>
</evidence>
<gene>
    <name evidence="2" type="ORF">LQ567_18050</name>
</gene>
<name>A0ABS8PUV0_9BACT</name>
<comment type="caution">
    <text evidence="2">The sequence shown here is derived from an EMBL/GenBank/DDBJ whole genome shotgun (WGS) entry which is preliminary data.</text>
</comment>
<feature type="transmembrane region" description="Helical" evidence="1">
    <location>
        <begin position="64"/>
        <end position="94"/>
    </location>
</feature>
<keyword evidence="1" id="KW-0812">Transmembrane</keyword>
<evidence type="ECO:0000313" key="3">
    <source>
        <dbReference type="Proteomes" id="UP001199816"/>
    </source>
</evidence>
<dbReference type="Proteomes" id="UP001199816">
    <property type="component" value="Unassembled WGS sequence"/>
</dbReference>
<keyword evidence="1" id="KW-0472">Membrane</keyword>
<protein>
    <submittedName>
        <fullName evidence="2">DUF3267 domain-containing protein</fullName>
    </submittedName>
</protein>
<sequence>MTEDTGDTYQKELLIIDLQKANRYAFLTLLTAVIAFGVPYYAIWTEQFTAAHIKGTFRQLTTRYSYLLGMIPLLVIGAGIVLHELIHGLTWSLFARNGHRSMRYGILRKYATPYCHCKEPLQVRHYVLGALMPAIILGILPAIAAVITGNFYLLVTGIFFIMAATGDFMIIHLLRNEKRGDQVLDHPSEAGCYIYRNVEC</sequence>
<reference evidence="2 3" key="1">
    <citation type="submission" date="2021-11" db="EMBL/GenBank/DDBJ databases">
        <title>Genomic of Niabella pedocola.</title>
        <authorList>
            <person name="Wu T."/>
        </authorList>
    </citation>
    <scope>NUCLEOTIDE SEQUENCE [LARGE SCALE GENOMIC DNA]</scope>
    <source>
        <strain evidence="2 3">JCM 31011</strain>
    </source>
</reference>
<feature type="transmembrane region" description="Helical" evidence="1">
    <location>
        <begin position="24"/>
        <end position="44"/>
    </location>
</feature>
<evidence type="ECO:0000313" key="2">
    <source>
        <dbReference type="EMBL" id="MCD2424690.1"/>
    </source>
</evidence>
<dbReference type="RefSeq" id="WP_231006901.1">
    <property type="nucleotide sequence ID" value="NZ_JAJNEC010000005.1"/>
</dbReference>
<proteinExistence type="predicted"/>
<organism evidence="2 3">
    <name type="scientific">Niabella pedocola</name>
    <dbReference type="NCBI Taxonomy" id="1752077"/>
    <lineage>
        <taxon>Bacteria</taxon>
        <taxon>Pseudomonadati</taxon>
        <taxon>Bacteroidota</taxon>
        <taxon>Chitinophagia</taxon>
        <taxon>Chitinophagales</taxon>
        <taxon>Chitinophagaceae</taxon>
        <taxon>Niabella</taxon>
    </lineage>
</organism>
<dbReference type="Pfam" id="PF11667">
    <property type="entry name" value="DUF3267"/>
    <property type="match status" value="1"/>
</dbReference>
<feature type="transmembrane region" description="Helical" evidence="1">
    <location>
        <begin position="153"/>
        <end position="174"/>
    </location>
</feature>
<keyword evidence="1" id="KW-1133">Transmembrane helix</keyword>
<keyword evidence="3" id="KW-1185">Reference proteome</keyword>
<dbReference type="EMBL" id="JAJNEC010000005">
    <property type="protein sequence ID" value="MCD2424690.1"/>
    <property type="molecule type" value="Genomic_DNA"/>
</dbReference>
<accession>A0ABS8PUV0</accession>
<feature type="transmembrane region" description="Helical" evidence="1">
    <location>
        <begin position="126"/>
        <end position="147"/>
    </location>
</feature>